<dbReference type="Pfam" id="PF02174">
    <property type="entry name" value="IRS"/>
    <property type="match status" value="1"/>
</dbReference>
<dbReference type="Proteomes" id="UP001497525">
    <property type="component" value="Unassembled WGS sequence"/>
</dbReference>
<feature type="compositionally biased region" description="Polar residues" evidence="1">
    <location>
        <begin position="620"/>
        <end position="638"/>
    </location>
</feature>
<dbReference type="PANTHER" id="PTHR21258">
    <property type="entry name" value="DOCKING PROTEIN RELATED"/>
    <property type="match status" value="1"/>
</dbReference>
<feature type="compositionally biased region" description="Basic and acidic residues" evidence="1">
    <location>
        <begin position="563"/>
        <end position="575"/>
    </location>
</feature>
<accession>A0AAV2TL16</accession>
<gene>
    <name evidence="3" type="ORF">CDAUBV1_LOCUS12748</name>
</gene>
<feature type="region of interest" description="Disordered" evidence="1">
    <location>
        <begin position="301"/>
        <end position="638"/>
    </location>
</feature>
<evidence type="ECO:0000313" key="3">
    <source>
        <dbReference type="EMBL" id="CAL5138132.1"/>
    </source>
</evidence>
<feature type="compositionally biased region" description="Polar residues" evidence="1">
    <location>
        <begin position="311"/>
        <end position="332"/>
    </location>
</feature>
<dbReference type="PANTHER" id="PTHR21258:SF62">
    <property type="entry name" value="INSULIN RECEPTOR SUBSTRATE 1"/>
    <property type="match status" value="1"/>
</dbReference>
<feature type="compositionally biased region" description="Polar residues" evidence="1">
    <location>
        <begin position="362"/>
        <end position="397"/>
    </location>
</feature>
<comment type="caution">
    <text evidence="3">The sequence shown here is derived from an EMBL/GenBank/DDBJ whole genome shotgun (WGS) entry which is preliminary data.</text>
</comment>
<dbReference type="InterPro" id="IPR002404">
    <property type="entry name" value="IRS_PTB"/>
</dbReference>
<dbReference type="GO" id="GO:0005737">
    <property type="term" value="C:cytoplasm"/>
    <property type="evidence" value="ECO:0007669"/>
    <property type="project" value="TreeGrafter"/>
</dbReference>
<dbReference type="SUPFAM" id="SSF50729">
    <property type="entry name" value="PH domain-like"/>
    <property type="match status" value="1"/>
</dbReference>
<feature type="compositionally biased region" description="Polar residues" evidence="1">
    <location>
        <begin position="479"/>
        <end position="490"/>
    </location>
</feature>
<name>A0AAV2TL16_CALDB</name>
<dbReference type="AlphaFoldDB" id="A0AAV2TL16"/>
<evidence type="ECO:0000259" key="2">
    <source>
        <dbReference type="SMART" id="SM00310"/>
    </source>
</evidence>
<dbReference type="SMART" id="SM01244">
    <property type="entry name" value="IRS"/>
    <property type="match status" value="1"/>
</dbReference>
<dbReference type="Gene3D" id="2.30.29.30">
    <property type="entry name" value="Pleckstrin-homology domain (PH domain)/Phosphotyrosine-binding domain (PTB)"/>
    <property type="match status" value="1"/>
</dbReference>
<dbReference type="InterPro" id="IPR050996">
    <property type="entry name" value="Docking_Protein_DOK"/>
</dbReference>
<protein>
    <recommendedName>
        <fullName evidence="2">IRS-type PTB domain-containing protein</fullName>
    </recommendedName>
</protein>
<reference evidence="3" key="1">
    <citation type="submission" date="2024-06" db="EMBL/GenBank/DDBJ databases">
        <authorList>
            <person name="Liu X."/>
            <person name="Lenzi L."/>
            <person name="Haldenby T S."/>
            <person name="Uol C."/>
        </authorList>
    </citation>
    <scope>NUCLEOTIDE SEQUENCE</scope>
</reference>
<dbReference type="InterPro" id="IPR011993">
    <property type="entry name" value="PH-like_dom_sf"/>
</dbReference>
<feature type="compositionally biased region" description="Basic and acidic residues" evidence="1">
    <location>
        <begin position="452"/>
        <end position="469"/>
    </location>
</feature>
<feature type="compositionally biased region" description="Polar residues" evidence="1">
    <location>
        <begin position="538"/>
        <end position="549"/>
    </location>
</feature>
<feature type="compositionally biased region" description="Polar residues" evidence="1">
    <location>
        <begin position="500"/>
        <end position="509"/>
    </location>
</feature>
<evidence type="ECO:0000256" key="1">
    <source>
        <dbReference type="SAM" id="MobiDB-lite"/>
    </source>
</evidence>
<proteinExistence type="predicted"/>
<sequence>MNLSGRFFVKSNYIRAAKENWVLCDVRLLTDEVDTFLCIKSVVSSNSENKHEGTSNEASKDISSEKSKQSNFTALCNLSEYKSCSMRTVNVNERDYFAIRLVPSGVIGNKHLLIAMIDENEVTTWMAVCKACLGKKSKGSHRDNLSTIGTLSKAGSFASLKPVNSSNDAEFDEGVLDNEVYEAYSSEDKIPALLEEAGDWIKLHLGQPECYLRLTEERLEVLDAITQRPVHWFPYLLIRRFGAANGILRVDAGRRCSMGDGRFFFRCSSPNGQPVDALVTQIRQLALEAKQRVKRNQLASSNIELNDHGGSRNTLTQNPDGNLSGRMHSSTDFETDDSAPGTLPRAKAKRFKAPLPLPNGVQIKSTTNDSPSPSGFTTDSPDGQAVQQINSPLTSPTAGEGDLVKATPGRALKPQEESVLNSNVYDNVPRPPRKGSRLAGGVNVLPLPARAHSKDHSSTSRERSSDTDKVTSVTSLSSGLGNQDVSQIDSTPLPCLVNKPSASPIQNEETSPEVLKEGTPSNDTTVTSEDSCPRESGRSPSATGTNGLNENPPLPFRSAGHSPRPDHSGIEELGRRAHFKHPLPPPLPNSGANKNDEVIKTPPEASPKPLLRPSTYAAPSRNSTKSPISGEQTNPDNQYRITLSDTLNPRMSAACLYLRPPHPSTKPEPFYCTQVNIDTTPSVSSIVNRLNSEWRAQRGGQRTEPNYKIDHKSVATNNVSSSNDDSKHYLSELDDVIKELCQANEQAVQATREAARRRHQLGWPSSQYKVCRKEEKVLSNGKNKANT</sequence>
<feature type="domain" description="IRS-type PTB" evidence="2">
    <location>
        <begin position="186"/>
        <end position="284"/>
    </location>
</feature>
<feature type="compositionally biased region" description="Polar residues" evidence="1">
    <location>
        <begin position="519"/>
        <end position="530"/>
    </location>
</feature>
<evidence type="ECO:0000313" key="4">
    <source>
        <dbReference type="Proteomes" id="UP001497525"/>
    </source>
</evidence>
<dbReference type="GO" id="GO:0007169">
    <property type="term" value="P:cell surface receptor protein tyrosine kinase signaling pathway"/>
    <property type="evidence" value="ECO:0007669"/>
    <property type="project" value="TreeGrafter"/>
</dbReference>
<dbReference type="SMART" id="SM00310">
    <property type="entry name" value="PTBI"/>
    <property type="match status" value="1"/>
</dbReference>
<organism evidence="3 4">
    <name type="scientific">Calicophoron daubneyi</name>
    <name type="common">Rumen fluke</name>
    <name type="synonym">Paramphistomum daubneyi</name>
    <dbReference type="NCBI Taxonomy" id="300641"/>
    <lineage>
        <taxon>Eukaryota</taxon>
        <taxon>Metazoa</taxon>
        <taxon>Spiralia</taxon>
        <taxon>Lophotrochozoa</taxon>
        <taxon>Platyhelminthes</taxon>
        <taxon>Trematoda</taxon>
        <taxon>Digenea</taxon>
        <taxon>Plagiorchiida</taxon>
        <taxon>Pronocephalata</taxon>
        <taxon>Paramphistomoidea</taxon>
        <taxon>Paramphistomidae</taxon>
        <taxon>Calicophoron</taxon>
    </lineage>
</organism>
<dbReference type="EMBL" id="CAXLJL010000478">
    <property type="protein sequence ID" value="CAL5138132.1"/>
    <property type="molecule type" value="Genomic_DNA"/>
</dbReference>